<organism evidence="2 3">
    <name type="scientific">Sulfurirhabdus autotrophica</name>
    <dbReference type="NCBI Taxonomy" id="1706046"/>
    <lineage>
        <taxon>Bacteria</taxon>
        <taxon>Pseudomonadati</taxon>
        <taxon>Pseudomonadota</taxon>
        <taxon>Betaproteobacteria</taxon>
        <taxon>Nitrosomonadales</taxon>
        <taxon>Sulfuricellaceae</taxon>
        <taxon>Sulfurirhabdus</taxon>
    </lineage>
</organism>
<comment type="caution">
    <text evidence="2">The sequence shown here is derived from an EMBL/GenBank/DDBJ whole genome shotgun (WGS) entry which is preliminary data.</text>
</comment>
<dbReference type="RefSeq" id="WP_124947433.1">
    <property type="nucleotide sequence ID" value="NZ_BHVT01000073.1"/>
</dbReference>
<reference evidence="2 3" key="1">
    <citation type="submission" date="2019-03" db="EMBL/GenBank/DDBJ databases">
        <title>Genomic Encyclopedia of Type Strains, Phase IV (KMG-IV): sequencing the most valuable type-strain genomes for metagenomic binning, comparative biology and taxonomic classification.</title>
        <authorList>
            <person name="Goeker M."/>
        </authorList>
    </citation>
    <scope>NUCLEOTIDE SEQUENCE [LARGE SCALE GENOMIC DNA]</scope>
    <source>
        <strain evidence="2 3">DSM 100309</strain>
    </source>
</reference>
<feature type="chain" id="PRO_5020318978" evidence="1">
    <location>
        <begin position="29"/>
        <end position="283"/>
    </location>
</feature>
<accession>A0A4R3YDT2</accession>
<feature type="signal peptide" evidence="1">
    <location>
        <begin position="1"/>
        <end position="28"/>
    </location>
</feature>
<evidence type="ECO:0000256" key="1">
    <source>
        <dbReference type="SAM" id="SignalP"/>
    </source>
</evidence>
<proteinExistence type="predicted"/>
<protein>
    <submittedName>
        <fullName evidence="2">Putative secreted protein with PEP-CTERM sorting signal</fullName>
    </submittedName>
</protein>
<keyword evidence="3" id="KW-1185">Reference proteome</keyword>
<gene>
    <name evidence="2" type="ORF">EDC63_101639</name>
</gene>
<dbReference type="Proteomes" id="UP000295367">
    <property type="component" value="Unassembled WGS sequence"/>
</dbReference>
<keyword evidence="1" id="KW-0732">Signal</keyword>
<dbReference type="EMBL" id="SMCO01000001">
    <property type="protein sequence ID" value="TCV90665.1"/>
    <property type="molecule type" value="Genomic_DNA"/>
</dbReference>
<sequence length="283" mass="29019">MKTSRNKSYVLIALIAVLNLGISSPTSASWISWGGVGSTLVGIGAAATPTGVGQVIGVVAGVGQVGCLLTDTYKTLFGSPPPLPQPSFASSPEPGELPLLASMNTANYQHLSIVGATPGETALIDSTNLYIDKLNIMTAAMASGGSESDYVSARAAMGAAHNQMSQAFDSLGFSLTLTQPQLNAMLSDILATGLPSSEVNFLNSAGWSSADITAVGNFVGSVAFNITGASVTAGQLFKENCCPEPNSLALTVLGLGVFPISAVRRRRCNKLTVQDYPSSLVNS</sequence>
<evidence type="ECO:0000313" key="3">
    <source>
        <dbReference type="Proteomes" id="UP000295367"/>
    </source>
</evidence>
<dbReference type="AlphaFoldDB" id="A0A4R3YDT2"/>
<evidence type="ECO:0000313" key="2">
    <source>
        <dbReference type="EMBL" id="TCV90665.1"/>
    </source>
</evidence>
<name>A0A4R3YDT2_9PROT</name>